<feature type="domain" description="Nitrogenase/oxidoreductase component 1" evidence="17">
    <location>
        <begin position="63"/>
        <end position="515"/>
    </location>
</feature>
<dbReference type="AlphaFoldDB" id="Q46G39"/>
<keyword evidence="7 16" id="KW-0479">Metal-binding</keyword>
<dbReference type="PANTHER" id="PTHR43457:SF1">
    <property type="entry name" value="NITROGENASE MOLYBDENUM-IRON PROTEIN ALPHA CHAIN"/>
    <property type="match status" value="1"/>
</dbReference>
<dbReference type="SUPFAM" id="SSF53807">
    <property type="entry name" value="Helical backbone' metal receptor"/>
    <property type="match status" value="1"/>
</dbReference>
<evidence type="ECO:0000256" key="5">
    <source>
        <dbReference type="ARBA" id="ARBA00011462"/>
    </source>
</evidence>
<protein>
    <recommendedName>
        <fullName evidence="16">Nitrogenase protein alpha chain</fullName>
        <ecNumber evidence="16">1.18.6.1</ecNumber>
    </recommendedName>
</protein>
<evidence type="ECO:0000256" key="7">
    <source>
        <dbReference type="ARBA" id="ARBA00022723"/>
    </source>
</evidence>
<evidence type="ECO:0000256" key="16">
    <source>
        <dbReference type="RuleBase" id="RU004022"/>
    </source>
</evidence>
<organism evidence="18">
    <name type="scientific">Methanosarcina barkeri (strain Fusaro / DSM 804)</name>
    <dbReference type="NCBI Taxonomy" id="269797"/>
    <lineage>
        <taxon>Archaea</taxon>
        <taxon>Methanobacteriati</taxon>
        <taxon>Methanobacteriota</taxon>
        <taxon>Stenosarchaea group</taxon>
        <taxon>Methanomicrobia</taxon>
        <taxon>Methanosarcinales</taxon>
        <taxon>Methanosarcinaceae</taxon>
        <taxon>Methanosarcina</taxon>
    </lineage>
</organism>
<dbReference type="GO" id="GO:0005524">
    <property type="term" value="F:ATP binding"/>
    <property type="evidence" value="ECO:0007669"/>
    <property type="project" value="UniProtKB-KW"/>
</dbReference>
<dbReference type="GO" id="GO:0051536">
    <property type="term" value="F:iron-sulfur cluster binding"/>
    <property type="evidence" value="ECO:0007669"/>
    <property type="project" value="UniProtKB-KW"/>
</dbReference>
<comment type="similarity">
    <text evidence="4 15">Belongs to the NifD/NifK/NifE/NifN family.</text>
</comment>
<dbReference type="CDD" id="cd01976">
    <property type="entry name" value="Nitrogenase_MoFe_alpha"/>
    <property type="match status" value="1"/>
</dbReference>
<dbReference type="GO" id="GO:0016163">
    <property type="term" value="F:nitrogenase activity"/>
    <property type="evidence" value="ECO:0007669"/>
    <property type="project" value="UniProtKB-UniRule"/>
</dbReference>
<keyword evidence="12" id="KW-0411">Iron-sulfur</keyword>
<dbReference type="NCBIfam" id="TIGR01282">
    <property type="entry name" value="nifD"/>
    <property type="match status" value="1"/>
</dbReference>
<dbReference type="PROSITE" id="PS00090">
    <property type="entry name" value="NITROGENASE_1_2"/>
    <property type="match status" value="1"/>
</dbReference>
<dbReference type="STRING" id="269797.Mbar_A0168"/>
<comment type="cofactor">
    <cofactor evidence="2">
        <name>[7Fe-Mo-9S-C-homocitryl] cluster</name>
        <dbReference type="ChEBI" id="CHEBI:30409"/>
    </cofactor>
</comment>
<evidence type="ECO:0000256" key="11">
    <source>
        <dbReference type="ARBA" id="ARBA00023004"/>
    </source>
</evidence>
<comment type="catalytic activity">
    <reaction evidence="14 16">
        <text>N2 + 8 reduced [2Fe-2S]-[ferredoxin] + 16 ATP + 16 H2O = H2 + 8 oxidized [2Fe-2S]-[ferredoxin] + 2 NH4(+) + 16 ADP + 16 phosphate + 6 H(+)</text>
        <dbReference type="Rhea" id="RHEA:21448"/>
        <dbReference type="Rhea" id="RHEA-COMP:10000"/>
        <dbReference type="Rhea" id="RHEA-COMP:10001"/>
        <dbReference type="ChEBI" id="CHEBI:15377"/>
        <dbReference type="ChEBI" id="CHEBI:15378"/>
        <dbReference type="ChEBI" id="CHEBI:17997"/>
        <dbReference type="ChEBI" id="CHEBI:18276"/>
        <dbReference type="ChEBI" id="CHEBI:28938"/>
        <dbReference type="ChEBI" id="CHEBI:30616"/>
        <dbReference type="ChEBI" id="CHEBI:33737"/>
        <dbReference type="ChEBI" id="CHEBI:33738"/>
        <dbReference type="ChEBI" id="CHEBI:43474"/>
        <dbReference type="ChEBI" id="CHEBI:456216"/>
        <dbReference type="EC" id="1.18.6.1"/>
    </reaction>
</comment>
<dbReference type="InterPro" id="IPR000510">
    <property type="entry name" value="Nase/OxRdtase_comp1"/>
</dbReference>
<proteinExistence type="inferred from homology"/>
<dbReference type="EMBL" id="CP000099">
    <property type="protein sequence ID" value="AAZ69153.1"/>
    <property type="molecule type" value="Genomic_DNA"/>
</dbReference>
<accession>Q46G39</accession>
<evidence type="ECO:0000256" key="2">
    <source>
        <dbReference type="ARBA" id="ARBA00001969"/>
    </source>
</evidence>
<evidence type="ECO:0000313" key="18">
    <source>
        <dbReference type="EMBL" id="AAZ69153.1"/>
    </source>
</evidence>
<evidence type="ECO:0000256" key="14">
    <source>
        <dbReference type="ARBA" id="ARBA00047967"/>
    </source>
</evidence>
<comment type="function">
    <text evidence="3">This molybdenum-iron protein is part of the nitrogenase complex that catalyzes the key enzymatic reactions in nitrogen fixation.</text>
</comment>
<dbReference type="eggNOG" id="arCOG00598">
    <property type="taxonomic scope" value="Archaea"/>
</dbReference>
<evidence type="ECO:0000256" key="1">
    <source>
        <dbReference type="ARBA" id="ARBA00001919"/>
    </source>
</evidence>
<evidence type="ECO:0000256" key="12">
    <source>
        <dbReference type="ARBA" id="ARBA00023014"/>
    </source>
</evidence>
<evidence type="ECO:0000256" key="13">
    <source>
        <dbReference type="ARBA" id="ARBA00023231"/>
    </source>
</evidence>
<dbReference type="PROSITE" id="PS00699">
    <property type="entry name" value="NITROGENASE_1_1"/>
    <property type="match status" value="1"/>
</dbReference>
<keyword evidence="9" id="KW-0067">ATP-binding</keyword>
<sequence length="533" mass="60217">MMGAEIDSRIEEEQKLVDDMLKVLPEKASRNRRKHIVVRNCSTEQHIEADDKVIPGILTNRGCAFAGTKGVVFGPIKDMVHLVHGPIGCAFYTWGTRRNFAKAEEGGDNFMNYCVCTDMKETDIVFGGEKKLKTAIDEVVKIFHPGAITICATCPVGLIGDDIESVAREAEMEHGIKVIPARCEGYRGVSQSAGHHIASNALMEHLIGTEEIKSPTPFDINVFGEYNIGGDLWEVKPIFEKIGYRIVSSLTGDGSFHRISQAHQAKLSILLCHRSINYTNRMMEEKYGVPWLKVNYIGTKGTEKSLRKMAEFFDDPEITRKTEEVIAEEKAKYADDIEKYRKKLQGKTAFIYAGGSRSHHYINLFEELGMKVIAAGYQFAHRDDYEGRQIIPHMKEKALGSILEDVHYERDENVKSAVSPERIEELKTKIGLMDYKGLFPDAEDGTIVIDDLNHHETEVLVKTLKPDIFCSGIKDKYWAQKLGVPSRQIHSYDYSGRYTGFSGVLNFARDIDMALHSPTWKFIRPPWKAEDVE</sequence>
<dbReference type="InterPro" id="IPR000318">
    <property type="entry name" value="Nase_comp1_CS"/>
</dbReference>
<evidence type="ECO:0000256" key="15">
    <source>
        <dbReference type="RuleBase" id="RU004021"/>
    </source>
</evidence>
<keyword evidence="13 15" id="KW-0535">Nitrogen fixation</keyword>
<comment type="cofactor">
    <cofactor evidence="1">
        <name>[8Fe-7S] cluster</name>
        <dbReference type="ChEBI" id="CHEBI:21143"/>
    </cofactor>
</comment>
<dbReference type="Pfam" id="PF00148">
    <property type="entry name" value="Oxidored_nitro"/>
    <property type="match status" value="1"/>
</dbReference>
<dbReference type="Gene3D" id="3.40.50.12380">
    <property type="entry name" value="Nitrogenase MoFe cofactor biosynthesis protein NifE, C-terminal"/>
    <property type="match status" value="1"/>
</dbReference>
<evidence type="ECO:0000256" key="4">
    <source>
        <dbReference type="ARBA" id="ARBA00011002"/>
    </source>
</evidence>
<keyword evidence="8" id="KW-0547">Nucleotide-binding</keyword>
<evidence type="ECO:0000256" key="3">
    <source>
        <dbReference type="ARBA" id="ARBA00002621"/>
    </source>
</evidence>
<evidence type="ECO:0000259" key="17">
    <source>
        <dbReference type="Pfam" id="PF00148"/>
    </source>
</evidence>
<reference evidence="18" key="1">
    <citation type="submission" date="2006-06" db="EMBL/GenBank/DDBJ databases">
        <title>Complete sequence of chromosome 1 of Methanosarcina barkeri str. fusaro.</title>
        <authorList>
            <person name="Copeland A."/>
            <person name="Lucas S."/>
            <person name="Lapidus A."/>
            <person name="Barry K."/>
            <person name="Detter J.C."/>
            <person name="Glavina T."/>
            <person name="Hammon N."/>
            <person name="Israni S."/>
            <person name="Pitluck S."/>
            <person name="Goodwin L.A."/>
            <person name="Saunders E.H."/>
            <person name="Schmutz J."/>
            <person name="Larimer F."/>
            <person name="Land M."/>
            <person name="Anderson I."/>
            <person name="Richardson P."/>
        </authorList>
    </citation>
    <scope>NUCLEOTIDE SEQUENCE</scope>
    <source>
        <strain evidence="18">Fusaro</strain>
    </source>
</reference>
<dbReference type="GO" id="GO:0046872">
    <property type="term" value="F:metal ion binding"/>
    <property type="evidence" value="ECO:0007669"/>
    <property type="project" value="UniProtKB-KW"/>
</dbReference>
<evidence type="ECO:0000256" key="6">
    <source>
        <dbReference type="ARBA" id="ARBA00022505"/>
    </source>
</evidence>
<evidence type="ECO:0000256" key="10">
    <source>
        <dbReference type="ARBA" id="ARBA00023002"/>
    </source>
</evidence>
<dbReference type="NCBIfam" id="TIGR01862">
    <property type="entry name" value="N2-ase-Ialpha"/>
    <property type="match status" value="1"/>
</dbReference>
<dbReference type="HOGENOM" id="CLU_025876_1_1_2"/>
<keyword evidence="11 16" id="KW-0408">Iron</keyword>
<dbReference type="PANTHER" id="PTHR43457">
    <property type="entry name" value="NITROGENASE MOLYBDENUM-IRON PROTEIN ALPHA CHAIN"/>
    <property type="match status" value="1"/>
</dbReference>
<dbReference type="InterPro" id="IPR010143">
    <property type="entry name" value="Nase_comp1_asu"/>
</dbReference>
<dbReference type="KEGG" id="mba:Mbar_A0168"/>
<dbReference type="Gene3D" id="3.40.50.1980">
    <property type="entry name" value="Nitrogenase molybdenum iron protein domain"/>
    <property type="match status" value="2"/>
</dbReference>
<evidence type="ECO:0000256" key="9">
    <source>
        <dbReference type="ARBA" id="ARBA00022840"/>
    </source>
</evidence>
<dbReference type="GO" id="GO:0016612">
    <property type="term" value="C:molybdenum-iron nitrogenase complex"/>
    <property type="evidence" value="ECO:0007669"/>
    <property type="project" value="UniProtKB-UniRule"/>
</dbReference>
<evidence type="ECO:0000256" key="8">
    <source>
        <dbReference type="ARBA" id="ARBA00022741"/>
    </source>
</evidence>
<keyword evidence="6" id="KW-0500">Molybdenum</keyword>
<keyword evidence="10 16" id="KW-0560">Oxidoreductase</keyword>
<dbReference type="InterPro" id="IPR005972">
    <property type="entry name" value="Nase_Mo-Fe_asu"/>
</dbReference>
<comment type="subunit">
    <text evidence="5">Tetramer of two alpha and two beta chains. Forms complex with the iron protein (nitrogenase component 2).</text>
</comment>
<dbReference type="EC" id="1.18.6.1" evidence="16"/>
<gene>
    <name evidence="18" type="ordered locus">Mbar_A0168</name>
</gene>
<name>Q46G39_METBF</name>
<dbReference type="PaxDb" id="269797-Mbar_A0168"/>